<dbReference type="InterPro" id="IPR005119">
    <property type="entry name" value="LysR_subst-bd"/>
</dbReference>
<dbReference type="Pfam" id="PF03466">
    <property type="entry name" value="LysR_substrate"/>
    <property type="match status" value="1"/>
</dbReference>
<evidence type="ECO:0000259" key="5">
    <source>
        <dbReference type="PROSITE" id="PS50931"/>
    </source>
</evidence>
<proteinExistence type="inferred from homology"/>
<feature type="domain" description="HTH lysR-type" evidence="5">
    <location>
        <begin position="1"/>
        <end position="59"/>
    </location>
</feature>
<evidence type="ECO:0000256" key="3">
    <source>
        <dbReference type="ARBA" id="ARBA00023125"/>
    </source>
</evidence>
<dbReference type="InterPro" id="IPR058163">
    <property type="entry name" value="LysR-type_TF_proteobact-type"/>
</dbReference>
<dbReference type="SUPFAM" id="SSF46785">
    <property type="entry name" value="Winged helix' DNA-binding domain"/>
    <property type="match status" value="1"/>
</dbReference>
<dbReference type="Proteomes" id="UP001596084">
    <property type="component" value="Unassembled WGS sequence"/>
</dbReference>
<keyword evidence="7" id="KW-1185">Reference proteome</keyword>
<sequence>MDKLRAMQAFIHIAEEGSLTAAARVMESSLPAMVRTLAGFEAQLGVRLFNRTTRRISLTEEGRRHLESCRQVLAALADAEAALTAEAAEPAGHLTITAPMLFGQMHVAPAVTRFVQQHEKMRCSMVLLDRVVNLLEEGIDVGIRIGEPEDSSLVAQNVGHIRRLVVASPAWLRRHGVPRHPKDLLKANCVRVTDHTPTWGPFNDQGRQLRLAVSGNLEFNQIAPAVAACAAGAGLGSFFSYQVAPFLRSRQLRTVLEDFEPPRHPINVVYPHARLLPMRTRVFIEWIKKELQEFQS</sequence>
<evidence type="ECO:0000313" key="6">
    <source>
        <dbReference type="EMBL" id="MFC5520685.1"/>
    </source>
</evidence>
<dbReference type="PANTHER" id="PTHR30537:SF5">
    <property type="entry name" value="HTH-TYPE TRANSCRIPTIONAL ACTIVATOR TTDR-RELATED"/>
    <property type="match status" value="1"/>
</dbReference>
<dbReference type="InterPro" id="IPR036388">
    <property type="entry name" value="WH-like_DNA-bd_sf"/>
</dbReference>
<accession>A0ABW0Q7A0</accession>
<dbReference type="Gene3D" id="1.10.10.10">
    <property type="entry name" value="Winged helix-like DNA-binding domain superfamily/Winged helix DNA-binding domain"/>
    <property type="match status" value="1"/>
</dbReference>
<gene>
    <name evidence="6" type="ORF">ACFPP7_07110</name>
</gene>
<dbReference type="Pfam" id="PF00126">
    <property type="entry name" value="HTH_1"/>
    <property type="match status" value="1"/>
</dbReference>
<keyword evidence="3" id="KW-0238">DNA-binding</keyword>
<comment type="caution">
    <text evidence="6">The sequence shown here is derived from an EMBL/GenBank/DDBJ whole genome shotgun (WGS) entry which is preliminary data.</text>
</comment>
<dbReference type="PROSITE" id="PS50931">
    <property type="entry name" value="HTH_LYSR"/>
    <property type="match status" value="1"/>
</dbReference>
<name>A0ABW0Q7A0_9BURK</name>
<dbReference type="SUPFAM" id="SSF53850">
    <property type="entry name" value="Periplasmic binding protein-like II"/>
    <property type="match status" value="1"/>
</dbReference>
<dbReference type="RefSeq" id="WP_068831210.1">
    <property type="nucleotide sequence ID" value="NZ_JBHSMX010000011.1"/>
</dbReference>
<comment type="similarity">
    <text evidence="1">Belongs to the LysR transcriptional regulatory family.</text>
</comment>
<evidence type="ECO:0000256" key="2">
    <source>
        <dbReference type="ARBA" id="ARBA00023015"/>
    </source>
</evidence>
<dbReference type="InterPro" id="IPR036390">
    <property type="entry name" value="WH_DNA-bd_sf"/>
</dbReference>
<evidence type="ECO:0000256" key="1">
    <source>
        <dbReference type="ARBA" id="ARBA00009437"/>
    </source>
</evidence>
<evidence type="ECO:0000313" key="7">
    <source>
        <dbReference type="Proteomes" id="UP001596084"/>
    </source>
</evidence>
<dbReference type="EMBL" id="JBHSMX010000011">
    <property type="protein sequence ID" value="MFC5520685.1"/>
    <property type="molecule type" value="Genomic_DNA"/>
</dbReference>
<dbReference type="Gene3D" id="3.40.190.290">
    <property type="match status" value="1"/>
</dbReference>
<protein>
    <submittedName>
        <fullName evidence="6">LysR family transcriptional regulator</fullName>
    </submittedName>
</protein>
<keyword evidence="4" id="KW-0804">Transcription</keyword>
<evidence type="ECO:0000256" key="4">
    <source>
        <dbReference type="ARBA" id="ARBA00023163"/>
    </source>
</evidence>
<keyword evidence="2" id="KW-0805">Transcription regulation</keyword>
<dbReference type="InterPro" id="IPR000847">
    <property type="entry name" value="LysR_HTH_N"/>
</dbReference>
<organism evidence="6 7">
    <name type="scientific">Polaromonas jejuensis</name>
    <dbReference type="NCBI Taxonomy" id="457502"/>
    <lineage>
        <taxon>Bacteria</taxon>
        <taxon>Pseudomonadati</taxon>
        <taxon>Pseudomonadota</taxon>
        <taxon>Betaproteobacteria</taxon>
        <taxon>Burkholderiales</taxon>
        <taxon>Comamonadaceae</taxon>
        <taxon>Polaromonas</taxon>
    </lineage>
</organism>
<reference evidence="7" key="1">
    <citation type="journal article" date="2019" name="Int. J. Syst. Evol. Microbiol.">
        <title>The Global Catalogue of Microorganisms (GCM) 10K type strain sequencing project: providing services to taxonomists for standard genome sequencing and annotation.</title>
        <authorList>
            <consortium name="The Broad Institute Genomics Platform"/>
            <consortium name="The Broad Institute Genome Sequencing Center for Infectious Disease"/>
            <person name="Wu L."/>
            <person name="Ma J."/>
        </authorList>
    </citation>
    <scope>NUCLEOTIDE SEQUENCE [LARGE SCALE GENOMIC DNA]</scope>
    <source>
        <strain evidence="7">CGMCC 4.7277</strain>
    </source>
</reference>
<dbReference type="PANTHER" id="PTHR30537">
    <property type="entry name" value="HTH-TYPE TRANSCRIPTIONAL REGULATOR"/>
    <property type="match status" value="1"/>
</dbReference>